<evidence type="ECO:0000256" key="5">
    <source>
        <dbReference type="ARBA" id="ARBA00023136"/>
    </source>
</evidence>
<feature type="compositionally biased region" description="Basic residues" evidence="6">
    <location>
        <begin position="14"/>
        <end position="28"/>
    </location>
</feature>
<feature type="transmembrane region" description="Helical" evidence="7">
    <location>
        <begin position="309"/>
        <end position="328"/>
    </location>
</feature>
<evidence type="ECO:0000313" key="10">
    <source>
        <dbReference type="Proteomes" id="UP000634229"/>
    </source>
</evidence>
<dbReference type="PANTHER" id="PTHR32322">
    <property type="entry name" value="INNER MEMBRANE TRANSPORTER"/>
    <property type="match status" value="1"/>
</dbReference>
<gene>
    <name evidence="9" type="ORF">JK363_18650</name>
</gene>
<feature type="region of interest" description="Disordered" evidence="6">
    <location>
        <begin position="1"/>
        <end position="55"/>
    </location>
</feature>
<feature type="transmembrane region" description="Helical" evidence="7">
    <location>
        <begin position="225"/>
        <end position="246"/>
    </location>
</feature>
<keyword evidence="3 7" id="KW-0812">Transmembrane</keyword>
<evidence type="ECO:0000256" key="2">
    <source>
        <dbReference type="ARBA" id="ARBA00007362"/>
    </source>
</evidence>
<feature type="transmembrane region" description="Helical" evidence="7">
    <location>
        <begin position="283"/>
        <end position="303"/>
    </location>
</feature>
<comment type="similarity">
    <text evidence="2">Belongs to the EamA transporter family.</text>
</comment>
<feature type="compositionally biased region" description="Gly residues" evidence="6">
    <location>
        <begin position="41"/>
        <end position="55"/>
    </location>
</feature>
<comment type="subcellular location">
    <subcellularLocation>
        <location evidence="1">Membrane</location>
        <topology evidence="1">Multi-pass membrane protein</topology>
    </subcellularLocation>
</comment>
<reference evidence="9 10" key="1">
    <citation type="submission" date="2021-01" db="EMBL/GenBank/DDBJ databases">
        <title>WGS of actinomycetes isolated from Thailand.</title>
        <authorList>
            <person name="Thawai C."/>
        </authorList>
    </citation>
    <scope>NUCLEOTIDE SEQUENCE [LARGE SCALE GENOMIC DNA]</scope>
    <source>
        <strain evidence="9 10">CA1R205</strain>
    </source>
</reference>
<evidence type="ECO:0000256" key="3">
    <source>
        <dbReference type="ARBA" id="ARBA00022692"/>
    </source>
</evidence>
<keyword evidence="10" id="KW-1185">Reference proteome</keyword>
<feature type="transmembrane region" description="Helical" evidence="7">
    <location>
        <begin position="81"/>
        <end position="107"/>
    </location>
</feature>
<evidence type="ECO:0000259" key="8">
    <source>
        <dbReference type="Pfam" id="PF00892"/>
    </source>
</evidence>
<comment type="caution">
    <text evidence="9">The sequence shown here is derived from an EMBL/GenBank/DDBJ whole genome shotgun (WGS) entry which is preliminary data.</text>
</comment>
<keyword evidence="5 7" id="KW-0472">Membrane</keyword>
<keyword evidence="4 7" id="KW-1133">Transmembrane helix</keyword>
<dbReference type="SUPFAM" id="SSF103481">
    <property type="entry name" value="Multidrug resistance efflux transporter EmrE"/>
    <property type="match status" value="2"/>
</dbReference>
<protein>
    <submittedName>
        <fullName evidence="9">EamA family transporter</fullName>
    </submittedName>
</protein>
<organism evidence="9 10">
    <name type="scientific">Streptomyces coffeae</name>
    <dbReference type="NCBI Taxonomy" id="621382"/>
    <lineage>
        <taxon>Bacteria</taxon>
        <taxon>Bacillati</taxon>
        <taxon>Actinomycetota</taxon>
        <taxon>Actinomycetes</taxon>
        <taxon>Kitasatosporales</taxon>
        <taxon>Streptomycetaceae</taxon>
        <taxon>Streptomyces</taxon>
    </lineage>
</organism>
<name>A0ABS1NEZ5_9ACTN</name>
<dbReference type="InterPro" id="IPR050638">
    <property type="entry name" value="AA-Vitamin_Transporters"/>
</dbReference>
<feature type="transmembrane region" description="Helical" evidence="7">
    <location>
        <begin position="119"/>
        <end position="137"/>
    </location>
</feature>
<feature type="transmembrane region" description="Helical" evidence="7">
    <location>
        <begin position="252"/>
        <end position="271"/>
    </location>
</feature>
<evidence type="ECO:0000256" key="6">
    <source>
        <dbReference type="SAM" id="MobiDB-lite"/>
    </source>
</evidence>
<evidence type="ECO:0000256" key="1">
    <source>
        <dbReference type="ARBA" id="ARBA00004141"/>
    </source>
</evidence>
<feature type="transmembrane region" description="Helical" evidence="7">
    <location>
        <begin position="192"/>
        <end position="213"/>
    </location>
</feature>
<dbReference type="Proteomes" id="UP000634229">
    <property type="component" value="Unassembled WGS sequence"/>
</dbReference>
<sequence length="334" mass="33944">MDSASHAFWERTARSHARHMRTMTRGRRTVQADTRAVPGNGAEGAGTTGSTGGGGGRRLTGLAMMCGSGLSNQTGAAIGALAFPVIGPAGVVAVRQWVAAVVLLAVGRPRLRSFTARQWRPVLLLAAVFATMNLSLYSAIDRVGLGLAVTLEFLGPLAVALAGSRRAVDLGCALVAAAGVVALTRPQPSTDYLGIGLGLLAAVCWASYILLNGTIGRRLPGAEGSAAAAGLSGLLFLPVGIVVLLRHPPTEPALACAAVAGVLSSAVPFLSDVQALRRVPARFFGIFMSVNPVLAAVVGLVVLGESLTWSSWAAIAAVVVSNAVSVLASGRRAG</sequence>
<dbReference type="Pfam" id="PF00892">
    <property type="entry name" value="EamA"/>
    <property type="match status" value="1"/>
</dbReference>
<accession>A0ABS1NEZ5</accession>
<dbReference type="InterPro" id="IPR000620">
    <property type="entry name" value="EamA_dom"/>
</dbReference>
<proteinExistence type="inferred from homology"/>
<evidence type="ECO:0000313" key="9">
    <source>
        <dbReference type="EMBL" id="MBL1098643.1"/>
    </source>
</evidence>
<feature type="domain" description="EamA" evidence="8">
    <location>
        <begin position="193"/>
        <end position="324"/>
    </location>
</feature>
<evidence type="ECO:0000256" key="7">
    <source>
        <dbReference type="SAM" id="Phobius"/>
    </source>
</evidence>
<dbReference type="PANTHER" id="PTHR32322:SF2">
    <property type="entry name" value="EAMA DOMAIN-CONTAINING PROTEIN"/>
    <property type="match status" value="1"/>
</dbReference>
<dbReference type="EMBL" id="JAERRF010000010">
    <property type="protein sequence ID" value="MBL1098643.1"/>
    <property type="molecule type" value="Genomic_DNA"/>
</dbReference>
<dbReference type="InterPro" id="IPR037185">
    <property type="entry name" value="EmrE-like"/>
</dbReference>
<evidence type="ECO:0000256" key="4">
    <source>
        <dbReference type="ARBA" id="ARBA00022989"/>
    </source>
</evidence>